<dbReference type="RefSeq" id="XP_007837570.1">
    <property type="nucleotide sequence ID" value="XM_007839379.1"/>
</dbReference>
<keyword evidence="6 9" id="KW-1133">Transmembrane helix</keyword>
<feature type="transmembrane region" description="Helical" evidence="9">
    <location>
        <begin position="759"/>
        <end position="778"/>
    </location>
</feature>
<dbReference type="GO" id="GO:0016887">
    <property type="term" value="F:ATP hydrolysis activity"/>
    <property type="evidence" value="ECO:0007669"/>
    <property type="project" value="InterPro"/>
</dbReference>
<evidence type="ECO:0008006" key="14">
    <source>
        <dbReference type="Google" id="ProtNLM"/>
    </source>
</evidence>
<evidence type="ECO:0000256" key="2">
    <source>
        <dbReference type="ARBA" id="ARBA00022448"/>
    </source>
</evidence>
<feature type="transmembrane region" description="Helical" evidence="9">
    <location>
        <begin position="867"/>
        <end position="891"/>
    </location>
</feature>
<reference evidence="13" key="1">
    <citation type="journal article" date="2015" name="BMC Genomics">
        <title>Genomic and transcriptomic analysis of the endophytic fungus Pestalotiopsis fici reveals its lifestyle and high potential for synthesis of natural products.</title>
        <authorList>
            <person name="Wang X."/>
            <person name="Zhang X."/>
            <person name="Liu L."/>
            <person name="Xiang M."/>
            <person name="Wang W."/>
            <person name="Sun X."/>
            <person name="Che Y."/>
            <person name="Guo L."/>
            <person name="Liu G."/>
            <person name="Guo L."/>
            <person name="Wang C."/>
            <person name="Yin W.B."/>
            <person name="Stadler M."/>
            <person name="Zhang X."/>
            <person name="Liu X."/>
        </authorList>
    </citation>
    <scope>NUCLEOTIDE SEQUENCE [LARGE SCALE GENOMIC DNA]</scope>
    <source>
        <strain evidence="13">W106-1 / CGMCC3.15140</strain>
    </source>
</reference>
<dbReference type="InterPro" id="IPR050173">
    <property type="entry name" value="ABC_transporter_C-like"/>
</dbReference>
<evidence type="ECO:0000259" key="11">
    <source>
        <dbReference type="PROSITE" id="PS50929"/>
    </source>
</evidence>
<keyword evidence="3 9" id="KW-0812">Transmembrane</keyword>
<dbReference type="InterPro" id="IPR027417">
    <property type="entry name" value="P-loop_NTPase"/>
</dbReference>
<feature type="transmembrane region" description="Helical" evidence="9">
    <location>
        <begin position="645"/>
        <end position="663"/>
    </location>
</feature>
<accession>W3WSX8</accession>
<keyword evidence="7 9" id="KW-0472">Membrane</keyword>
<evidence type="ECO:0000313" key="13">
    <source>
        <dbReference type="Proteomes" id="UP000030651"/>
    </source>
</evidence>
<organism evidence="12 13">
    <name type="scientific">Pestalotiopsis fici (strain W106-1 / CGMCC3.15140)</name>
    <dbReference type="NCBI Taxonomy" id="1229662"/>
    <lineage>
        <taxon>Eukaryota</taxon>
        <taxon>Fungi</taxon>
        <taxon>Dikarya</taxon>
        <taxon>Ascomycota</taxon>
        <taxon>Pezizomycotina</taxon>
        <taxon>Sordariomycetes</taxon>
        <taxon>Xylariomycetidae</taxon>
        <taxon>Amphisphaeriales</taxon>
        <taxon>Sporocadaceae</taxon>
        <taxon>Pestalotiopsis</taxon>
    </lineage>
</organism>
<dbReference type="GO" id="GO:0016020">
    <property type="term" value="C:membrane"/>
    <property type="evidence" value="ECO:0007669"/>
    <property type="project" value="UniProtKB-SubCell"/>
</dbReference>
<dbReference type="InterPro" id="IPR044746">
    <property type="entry name" value="ABCC_6TM_D1"/>
</dbReference>
<dbReference type="HOGENOM" id="CLU_000604_27_0_1"/>
<name>W3WSX8_PESFW</name>
<dbReference type="FunFam" id="3.40.50.300:FF:000838">
    <property type="entry name" value="ABC multidrug transporter (Eurofung)"/>
    <property type="match status" value="1"/>
</dbReference>
<dbReference type="InParanoid" id="W3WSX8"/>
<dbReference type="PROSITE" id="PS50893">
    <property type="entry name" value="ABC_TRANSPORTER_2"/>
    <property type="match status" value="2"/>
</dbReference>
<comment type="subcellular location">
    <subcellularLocation>
        <location evidence="1">Membrane</location>
        <topology evidence="1">Multi-pass membrane protein</topology>
    </subcellularLocation>
</comment>
<evidence type="ECO:0000256" key="3">
    <source>
        <dbReference type="ARBA" id="ARBA00022692"/>
    </source>
</evidence>
<keyword evidence="8" id="KW-0325">Glycoprotein</keyword>
<feature type="transmembrane region" description="Helical" evidence="9">
    <location>
        <begin position="172"/>
        <end position="198"/>
    </location>
</feature>
<dbReference type="InterPro" id="IPR011527">
    <property type="entry name" value="ABC1_TM_dom"/>
</dbReference>
<keyword evidence="13" id="KW-1185">Reference proteome</keyword>
<feature type="domain" description="ABC transporter" evidence="10">
    <location>
        <begin position="963"/>
        <end position="1195"/>
    </location>
</feature>
<dbReference type="CDD" id="cd18579">
    <property type="entry name" value="ABC_6TM_ABCC_D1"/>
    <property type="match status" value="1"/>
</dbReference>
<feature type="transmembrane region" description="Helical" evidence="9">
    <location>
        <begin position="784"/>
        <end position="802"/>
    </location>
</feature>
<dbReference type="OrthoDB" id="6500128at2759"/>
<dbReference type="Pfam" id="PF00005">
    <property type="entry name" value="ABC_tran"/>
    <property type="match status" value="2"/>
</dbReference>
<dbReference type="CDD" id="cd03244">
    <property type="entry name" value="ABCC_MRP_domain2"/>
    <property type="match status" value="1"/>
</dbReference>
<keyword evidence="5" id="KW-0067">ATP-binding</keyword>
<keyword evidence="4" id="KW-0547">Nucleotide-binding</keyword>
<dbReference type="GO" id="GO:0140359">
    <property type="term" value="F:ABC-type transporter activity"/>
    <property type="evidence" value="ECO:0007669"/>
    <property type="project" value="InterPro"/>
</dbReference>
<feature type="domain" description="ABC transporter" evidence="10">
    <location>
        <begin position="358"/>
        <end position="580"/>
    </location>
</feature>
<keyword evidence="2" id="KW-0813">Transport</keyword>
<protein>
    <recommendedName>
        <fullName evidence="14">P-loop containing nucleoside triphosphate hydrolase protein</fullName>
    </recommendedName>
</protein>
<dbReference type="Pfam" id="PF00664">
    <property type="entry name" value="ABC_membrane"/>
    <property type="match status" value="2"/>
</dbReference>
<gene>
    <name evidence="12" type="ORF">PFICI_10798</name>
</gene>
<dbReference type="PROSITE" id="PS00211">
    <property type="entry name" value="ABC_TRANSPORTER_1"/>
    <property type="match status" value="1"/>
</dbReference>
<evidence type="ECO:0000256" key="7">
    <source>
        <dbReference type="ARBA" id="ARBA00023136"/>
    </source>
</evidence>
<feature type="transmembrane region" description="Helical" evidence="9">
    <location>
        <begin position="268"/>
        <end position="289"/>
    </location>
</feature>
<dbReference type="GeneID" id="19275811"/>
<feature type="domain" description="ABC transmembrane type-1" evidence="11">
    <location>
        <begin position="64"/>
        <end position="307"/>
    </location>
</feature>
<dbReference type="GO" id="GO:0005524">
    <property type="term" value="F:ATP binding"/>
    <property type="evidence" value="ECO:0007669"/>
    <property type="project" value="UniProtKB-KW"/>
</dbReference>
<evidence type="ECO:0000256" key="8">
    <source>
        <dbReference type="ARBA" id="ARBA00023180"/>
    </source>
</evidence>
<dbReference type="InterPro" id="IPR003593">
    <property type="entry name" value="AAA+_ATPase"/>
</dbReference>
<dbReference type="SUPFAM" id="SSF52540">
    <property type="entry name" value="P-loop containing nucleoside triphosphate hydrolases"/>
    <property type="match status" value="2"/>
</dbReference>
<dbReference type="InterPro" id="IPR003439">
    <property type="entry name" value="ABC_transporter-like_ATP-bd"/>
</dbReference>
<evidence type="ECO:0000259" key="10">
    <source>
        <dbReference type="PROSITE" id="PS50893"/>
    </source>
</evidence>
<dbReference type="EMBL" id="KI912116">
    <property type="protein sequence ID" value="ETS76924.1"/>
    <property type="molecule type" value="Genomic_DNA"/>
</dbReference>
<dbReference type="PROSITE" id="PS50929">
    <property type="entry name" value="ABC_TM1F"/>
    <property type="match status" value="2"/>
</dbReference>
<evidence type="ECO:0000256" key="9">
    <source>
        <dbReference type="SAM" id="Phobius"/>
    </source>
</evidence>
<dbReference type="PANTHER" id="PTHR24223:SF399">
    <property type="entry name" value="ABC TRANSPORTER ATNG"/>
    <property type="match status" value="1"/>
</dbReference>
<evidence type="ECO:0000313" key="12">
    <source>
        <dbReference type="EMBL" id="ETS76924.1"/>
    </source>
</evidence>
<dbReference type="InterPro" id="IPR036640">
    <property type="entry name" value="ABC1_TM_sf"/>
</dbReference>
<feature type="domain" description="ABC transmembrane type-1" evidence="11">
    <location>
        <begin position="648"/>
        <end position="922"/>
    </location>
</feature>
<evidence type="ECO:0000256" key="6">
    <source>
        <dbReference type="ARBA" id="ARBA00022989"/>
    </source>
</evidence>
<dbReference type="SUPFAM" id="SSF90123">
    <property type="entry name" value="ABC transporter transmembrane region"/>
    <property type="match status" value="2"/>
</dbReference>
<dbReference type="Proteomes" id="UP000030651">
    <property type="component" value="Unassembled WGS sequence"/>
</dbReference>
<evidence type="ECO:0000256" key="4">
    <source>
        <dbReference type="ARBA" id="ARBA00022741"/>
    </source>
</evidence>
<proteinExistence type="predicted"/>
<dbReference type="InterPro" id="IPR044726">
    <property type="entry name" value="ABCC_6TM_D2"/>
</dbReference>
<dbReference type="CDD" id="cd18580">
    <property type="entry name" value="ABC_6TM_ABCC_D2"/>
    <property type="match status" value="1"/>
</dbReference>
<dbReference type="InterPro" id="IPR017871">
    <property type="entry name" value="ABC_transporter-like_CS"/>
</dbReference>
<dbReference type="Gene3D" id="3.40.50.300">
    <property type="entry name" value="P-loop containing nucleotide triphosphate hydrolases"/>
    <property type="match status" value="2"/>
</dbReference>
<feature type="transmembrane region" description="Helical" evidence="9">
    <location>
        <begin position="683"/>
        <end position="707"/>
    </location>
</feature>
<dbReference type="Gene3D" id="1.20.1560.10">
    <property type="entry name" value="ABC transporter type 1, transmembrane domain"/>
    <property type="match status" value="2"/>
</dbReference>
<sequence length="1197" mass="131031">MTQFSKETLSENTLWEVDEMTSVQQSLHRVLSACPESNWTERRLIPFLLCSFTKPLLTSAALELVTTTGKLLQPWLLKQFLSHPSFRVVGYMLCARVITALSSTHSLFLLNLVGVRVKSSFAALICEKVLSTSANPKSPTSSPTNLTEVDTNRIVELITMIHALWAYPLQALISLSCITYLIGWQAIVFSSLVMLFAYPILHIQTSRMHVGMGNFMAAKDKRISLTEEILTQIKPVYMLSWQKYLADKLEEARSQELHILGGLAGNQAMLMGVLGAVPELMSSVAFLSVFLKSGQLDAQSIFPTLGYWIILKAALPGISSMLPQLFTCIVSFDRIRSFLGVISSEDCPDSTEVHHGTIRADDLCFELGGQGLLSHINLEVRSPALVTVTGPAGSGKSLLCQGLLGFIAPASGKLTLSGRLAYVPQTPWLVRGSIRDNIIFGRQFESDFYMSVLRACALDIDISEMQGGDDKPVGGLGVALSGGQMSRISIARALYSRAAVYIFDDPLAALDAKVKAHILEHVFSPQGMLANALCVVVTNHSSLVRASHYHFNIEDGRFCEVKPDLIDISLDNTATRSDIKTHDSIVAEPLAAEDIDSETVMPEDRNSIQQEYPPKDKGKVLEANTTLTVSQWSIYRSWLGKAHPAGWFAVFVLIVAGKISSGYSTYLLSVLAGDTGSAALHDLAWFTVIGLLQSLFSAAFLMVTYHLCLIPAATKMHAALACSVLKKPLSYFATRSIGSVLNLFTNDIGKLDGTITSNFLALLMVGSNLGLVIIVLLIPSPIALAYLMPLGFVYFAIQARYLQVACQIRRLELETRIPIIDSIHMSQSGRQSILLYGQRNRFLADHYSTINNNVRMMVISSALEGWLLLRLDIIGSLVQVLSALSMLWLGLDSAKLGFVMNYSMQATAMFQALVKYRTNLELDIVSVERIERQWEPNIDTKSDDLAADQTIYDAWPRYGEVSLRGYSASYPNMAKDCLTDVSLEISPGQKVAIVGRTGSGKSSLVLGVMGFLEQKSGMIQIDGVDITALESTQLRSRLSVVPQDIPVLKGTLRANLDPSGTKSDDELLEVIQDCGLRVASYNDDDILDIAIAEGGTNLSRGQLQLLAIARALLKSSKIVILDEATASLDSKAENYVHDLFQSKLKHTTVIAIIHRLERITSYDRVIVLDSGRVIEFGSPLALAQTQDSALSHLINAS</sequence>
<dbReference type="PANTHER" id="PTHR24223">
    <property type="entry name" value="ATP-BINDING CASSETTE SUB-FAMILY C"/>
    <property type="match status" value="1"/>
</dbReference>
<evidence type="ECO:0000256" key="5">
    <source>
        <dbReference type="ARBA" id="ARBA00022840"/>
    </source>
</evidence>
<dbReference type="KEGG" id="pfy:PFICI_10798"/>
<dbReference type="OMA" id="MIVWISC"/>
<feature type="transmembrane region" description="Helical" evidence="9">
    <location>
        <begin position="309"/>
        <end position="332"/>
    </location>
</feature>
<evidence type="ECO:0000256" key="1">
    <source>
        <dbReference type="ARBA" id="ARBA00004141"/>
    </source>
</evidence>
<dbReference type="AlphaFoldDB" id="W3WSX8"/>
<dbReference type="SMART" id="SM00382">
    <property type="entry name" value="AAA"/>
    <property type="match status" value="2"/>
</dbReference>
<dbReference type="eggNOG" id="KOG0054">
    <property type="taxonomic scope" value="Eukaryota"/>
</dbReference>